<dbReference type="PANTHER" id="PTHR16011:SF0">
    <property type="entry name" value="INTRAFLAGELLAR TRANSPORT PROTEIN 57 HOMOLOG"/>
    <property type="match status" value="1"/>
</dbReference>
<feature type="region of interest" description="Disordered" evidence="5">
    <location>
        <begin position="1"/>
        <end position="20"/>
    </location>
</feature>
<dbReference type="GO" id="GO:0030992">
    <property type="term" value="C:intraciliary transport particle B"/>
    <property type="evidence" value="ECO:0007669"/>
    <property type="project" value="TreeGrafter"/>
</dbReference>
<dbReference type="GO" id="GO:0005815">
    <property type="term" value="C:microtubule organizing center"/>
    <property type="evidence" value="ECO:0007669"/>
    <property type="project" value="TreeGrafter"/>
</dbReference>
<dbReference type="AlphaFoldDB" id="A0A3M7SXG8"/>
<comment type="caution">
    <text evidence="6">The sequence shown here is derived from an EMBL/GenBank/DDBJ whole genome shotgun (WGS) entry which is preliminary data.</text>
</comment>
<dbReference type="STRING" id="10195.A0A3M7SXG8"/>
<keyword evidence="3" id="KW-0969">Cilium</keyword>
<evidence type="ECO:0000313" key="6">
    <source>
        <dbReference type="EMBL" id="RNA40278.1"/>
    </source>
</evidence>
<reference evidence="6 7" key="1">
    <citation type="journal article" date="2018" name="Sci. Rep.">
        <title>Genomic signatures of local adaptation to the degree of environmental predictability in rotifers.</title>
        <authorList>
            <person name="Franch-Gras L."/>
            <person name="Hahn C."/>
            <person name="Garcia-Roger E.M."/>
            <person name="Carmona M.J."/>
            <person name="Serra M."/>
            <person name="Gomez A."/>
        </authorList>
    </citation>
    <scope>NUCLEOTIDE SEQUENCE [LARGE SCALE GENOMIC DNA]</scope>
    <source>
        <strain evidence="6">HYR1</strain>
    </source>
</reference>
<feature type="region of interest" description="Disordered" evidence="5">
    <location>
        <begin position="154"/>
        <end position="177"/>
    </location>
</feature>
<comment type="similarity">
    <text evidence="2">Belongs to the IFT57 family.</text>
</comment>
<dbReference type="GO" id="GO:0005794">
    <property type="term" value="C:Golgi apparatus"/>
    <property type="evidence" value="ECO:0007669"/>
    <property type="project" value="TreeGrafter"/>
</dbReference>
<dbReference type="GO" id="GO:0042073">
    <property type="term" value="P:intraciliary transport"/>
    <property type="evidence" value="ECO:0007669"/>
    <property type="project" value="TreeGrafter"/>
</dbReference>
<dbReference type="PANTHER" id="PTHR16011">
    <property type="entry name" value="IFT57/HIPPI"/>
    <property type="match status" value="1"/>
</dbReference>
<name>A0A3M7SXG8_BRAPC</name>
<organism evidence="6 7">
    <name type="scientific">Brachionus plicatilis</name>
    <name type="common">Marine rotifer</name>
    <name type="synonym">Brachionus muelleri</name>
    <dbReference type="NCBI Taxonomy" id="10195"/>
    <lineage>
        <taxon>Eukaryota</taxon>
        <taxon>Metazoa</taxon>
        <taxon>Spiralia</taxon>
        <taxon>Gnathifera</taxon>
        <taxon>Rotifera</taxon>
        <taxon>Eurotatoria</taxon>
        <taxon>Monogononta</taxon>
        <taxon>Pseudotrocha</taxon>
        <taxon>Ploima</taxon>
        <taxon>Brachionidae</taxon>
        <taxon>Brachionus</taxon>
    </lineage>
</organism>
<evidence type="ECO:0000256" key="1">
    <source>
        <dbReference type="ARBA" id="ARBA00004138"/>
    </source>
</evidence>
<dbReference type="Pfam" id="PF10498">
    <property type="entry name" value="IFT57"/>
    <property type="match status" value="1"/>
</dbReference>
<feature type="compositionally biased region" description="Acidic residues" evidence="5">
    <location>
        <begin position="159"/>
        <end position="177"/>
    </location>
</feature>
<comment type="subcellular location">
    <subcellularLocation>
        <location evidence="1">Cell projection</location>
        <location evidence="1">Cilium</location>
    </subcellularLocation>
</comment>
<dbReference type="Gene3D" id="1.10.287.950">
    <property type="entry name" value="Methyl-accepting chemotaxis protein"/>
    <property type="match status" value="1"/>
</dbReference>
<evidence type="ECO:0000256" key="5">
    <source>
        <dbReference type="SAM" id="MobiDB-lite"/>
    </source>
</evidence>
<keyword evidence="4" id="KW-0966">Cell projection</keyword>
<accession>A0A3M7SXG8</accession>
<evidence type="ECO:0000256" key="2">
    <source>
        <dbReference type="ARBA" id="ARBA00009415"/>
    </source>
</evidence>
<dbReference type="GO" id="GO:0005929">
    <property type="term" value="C:cilium"/>
    <property type="evidence" value="ECO:0007669"/>
    <property type="project" value="UniProtKB-SubCell"/>
</dbReference>
<dbReference type="Proteomes" id="UP000276133">
    <property type="component" value="Unassembled WGS sequence"/>
</dbReference>
<keyword evidence="7" id="KW-1185">Reference proteome</keyword>
<evidence type="ECO:0000313" key="7">
    <source>
        <dbReference type="Proteomes" id="UP000276133"/>
    </source>
</evidence>
<evidence type="ECO:0000256" key="4">
    <source>
        <dbReference type="ARBA" id="ARBA00023273"/>
    </source>
</evidence>
<keyword evidence="6" id="KW-0282">Flagellum</keyword>
<protein>
    <submittedName>
        <fullName evidence="6">Intraflagellar transport 57-like protein</fullName>
    </submittedName>
</protein>
<sequence>MSDEENKDRNAGKHESSDIQIERSPGEAYVIFIEMNNLLNKLKLLNYEDEYLIKWKMKALSRHYFAIQTNTGEQFHSFITLAAWLIQQSGHNFEKPQEFDDPNTVISGILNQLRKLGYEVNFGTNKVKTGSGEQVIYTLNRLADEALKVKGFSWKDPEYENEAEEQDDEPNGDEPDEAELDLNKIEENMLRYDSDDQDAEDENIMNMEALNKLNTMVSGKNLMTEKRHEEILESNTDANEWKLEVERVLPQLKVTIKTDHKDWRTHIEQMHNYQESIDESLKETKNYFEKLYDEISRTLEKLGSREKYINNQLEEPMQAFRNYQDRLAEIKETYRSRSTGINERAQILAKVTSELQRVKEEMEEAGQSMTDGSPLIKIKKAMESIKSDMKNMDVRIGVLEHILIQAKLRHKDLINDNKDK</sequence>
<dbReference type="OrthoDB" id="423881at2759"/>
<dbReference type="EMBL" id="REGN01000654">
    <property type="protein sequence ID" value="RNA40278.1"/>
    <property type="molecule type" value="Genomic_DNA"/>
</dbReference>
<proteinExistence type="inferred from homology"/>
<evidence type="ECO:0000256" key="3">
    <source>
        <dbReference type="ARBA" id="ARBA00023069"/>
    </source>
</evidence>
<gene>
    <name evidence="6" type="ORF">BpHYR1_017885</name>
</gene>
<dbReference type="InterPro" id="IPR019530">
    <property type="entry name" value="Intra-flagellar_transport_57"/>
</dbReference>
<dbReference type="GO" id="GO:1905515">
    <property type="term" value="P:non-motile cilium assembly"/>
    <property type="evidence" value="ECO:0007669"/>
    <property type="project" value="TreeGrafter"/>
</dbReference>